<evidence type="ECO:0000256" key="3">
    <source>
        <dbReference type="ARBA" id="ARBA00022475"/>
    </source>
</evidence>
<dbReference type="Proteomes" id="UP000587991">
    <property type="component" value="Unassembled WGS sequence"/>
</dbReference>
<dbReference type="PANTHER" id="PTHR33452:SF1">
    <property type="entry name" value="INNER MEMBRANE PROTEIN YPHA-RELATED"/>
    <property type="match status" value="1"/>
</dbReference>
<organism evidence="8 9">
    <name type="scientific">Leeia aquatica</name>
    <dbReference type="NCBI Taxonomy" id="2725557"/>
    <lineage>
        <taxon>Bacteria</taxon>
        <taxon>Pseudomonadati</taxon>
        <taxon>Pseudomonadota</taxon>
        <taxon>Betaproteobacteria</taxon>
        <taxon>Neisseriales</taxon>
        <taxon>Leeiaceae</taxon>
        <taxon>Leeia</taxon>
    </lineage>
</organism>
<gene>
    <name evidence="8" type="ORF">HF682_07230</name>
</gene>
<feature type="transmembrane region" description="Helical" evidence="7">
    <location>
        <begin position="20"/>
        <end position="39"/>
    </location>
</feature>
<dbReference type="GO" id="GO:0005886">
    <property type="term" value="C:plasma membrane"/>
    <property type="evidence" value="ECO:0007669"/>
    <property type="project" value="UniProtKB-SubCell"/>
</dbReference>
<evidence type="ECO:0000256" key="4">
    <source>
        <dbReference type="ARBA" id="ARBA00022692"/>
    </source>
</evidence>
<dbReference type="PANTHER" id="PTHR33452">
    <property type="entry name" value="OXIDOREDUCTASE CATD-RELATED"/>
    <property type="match status" value="1"/>
</dbReference>
<evidence type="ECO:0000256" key="1">
    <source>
        <dbReference type="ARBA" id="ARBA00004651"/>
    </source>
</evidence>
<evidence type="ECO:0000256" key="2">
    <source>
        <dbReference type="ARBA" id="ARBA00006679"/>
    </source>
</evidence>
<evidence type="ECO:0000256" key="6">
    <source>
        <dbReference type="ARBA" id="ARBA00023136"/>
    </source>
</evidence>
<keyword evidence="3" id="KW-1003">Cell membrane</keyword>
<evidence type="ECO:0000313" key="8">
    <source>
        <dbReference type="EMBL" id="NLR74947.1"/>
    </source>
</evidence>
<dbReference type="RefSeq" id="WP_168876520.1">
    <property type="nucleotide sequence ID" value="NZ_JABAIM010000001.1"/>
</dbReference>
<accession>A0A847S7E6</accession>
<dbReference type="Pfam" id="PF07681">
    <property type="entry name" value="DoxX"/>
    <property type="match status" value="1"/>
</dbReference>
<sequence length="154" mass="17323">MNKTLARLCQWHQAGETLAAWLNPLVLLLLRLYLFRVFFLSGLTKLRDWDTTLLLFSEEYHVPLLPPELAAVMGTFGELVMPVLLLLGIFGRFAAASLFMINLMAFVSYRHVLLLPNAHAAALDHLEWGLLILVLVAQGSGRWSLWRSKVPAAV</sequence>
<name>A0A847S7E6_9NEIS</name>
<dbReference type="EMBL" id="JABAIM010000001">
    <property type="protein sequence ID" value="NLR74947.1"/>
    <property type="molecule type" value="Genomic_DNA"/>
</dbReference>
<comment type="caution">
    <text evidence="8">The sequence shown here is derived from an EMBL/GenBank/DDBJ whole genome shotgun (WGS) entry which is preliminary data.</text>
</comment>
<keyword evidence="9" id="KW-1185">Reference proteome</keyword>
<dbReference type="AlphaFoldDB" id="A0A847S7E6"/>
<protein>
    <submittedName>
        <fullName evidence="8">DoxX family protein</fullName>
    </submittedName>
</protein>
<evidence type="ECO:0000256" key="7">
    <source>
        <dbReference type="SAM" id="Phobius"/>
    </source>
</evidence>
<keyword evidence="6 7" id="KW-0472">Membrane</keyword>
<dbReference type="InterPro" id="IPR051907">
    <property type="entry name" value="DoxX-like_oxidoreductase"/>
</dbReference>
<comment type="similarity">
    <text evidence="2">Belongs to the DoxX family.</text>
</comment>
<feature type="transmembrane region" description="Helical" evidence="7">
    <location>
        <begin position="83"/>
        <end position="108"/>
    </location>
</feature>
<keyword evidence="4 7" id="KW-0812">Transmembrane</keyword>
<proteinExistence type="inferred from homology"/>
<keyword evidence="5 7" id="KW-1133">Transmembrane helix</keyword>
<reference evidence="8 9" key="1">
    <citation type="submission" date="2020-04" db="EMBL/GenBank/DDBJ databases">
        <title>Draft genome of Leeia sp. IMCC25680.</title>
        <authorList>
            <person name="Song J."/>
            <person name="Cho J.-C."/>
        </authorList>
    </citation>
    <scope>NUCLEOTIDE SEQUENCE [LARGE SCALE GENOMIC DNA]</scope>
    <source>
        <strain evidence="8 9">IMCC25680</strain>
    </source>
</reference>
<evidence type="ECO:0000256" key="5">
    <source>
        <dbReference type="ARBA" id="ARBA00022989"/>
    </source>
</evidence>
<evidence type="ECO:0000313" key="9">
    <source>
        <dbReference type="Proteomes" id="UP000587991"/>
    </source>
</evidence>
<comment type="subcellular location">
    <subcellularLocation>
        <location evidence="1">Cell membrane</location>
        <topology evidence="1">Multi-pass membrane protein</topology>
    </subcellularLocation>
</comment>
<dbReference type="InterPro" id="IPR032808">
    <property type="entry name" value="DoxX"/>
</dbReference>